<dbReference type="OrthoDB" id="282033at2"/>
<evidence type="ECO:0000313" key="5">
    <source>
        <dbReference type="Proteomes" id="UP000325286"/>
    </source>
</evidence>
<sequence length="250" mass="27375" precursor="true">MIRHRLQLPLCTLSLALLATVAFAQSTTAPAKDAKPAADAKTADGAKWIALPTTADGPWESCNFGGDGEIEYKDGVAHLGFGDPLTGIRLKKEDFPKENFEIELQARRTSGFDFFCGLTFPVGEGNVSFVLGGWSGGVVGISSIDDQDASENETTDFKTFKNGTWFTVRARVDEKKIQCWIDDKQFVDVQRGDHKFSIRNEMDPSLPVGVAAFQVTSEIRNVRWRKLSAKDKTAEDKTETEDTATGGNDS</sequence>
<dbReference type="KEGG" id="rul:UC8_39700"/>
<organism evidence="4 5">
    <name type="scientific">Roseimaritima ulvae</name>
    <dbReference type="NCBI Taxonomy" id="980254"/>
    <lineage>
        <taxon>Bacteria</taxon>
        <taxon>Pseudomonadati</taxon>
        <taxon>Planctomycetota</taxon>
        <taxon>Planctomycetia</taxon>
        <taxon>Pirellulales</taxon>
        <taxon>Pirellulaceae</taxon>
        <taxon>Roseimaritima</taxon>
    </lineage>
</organism>
<keyword evidence="2" id="KW-0732">Signal</keyword>
<dbReference type="InterPro" id="IPR010496">
    <property type="entry name" value="AL/BT2_dom"/>
</dbReference>
<dbReference type="GO" id="GO:0016787">
    <property type="term" value="F:hydrolase activity"/>
    <property type="evidence" value="ECO:0007669"/>
    <property type="project" value="InterPro"/>
</dbReference>
<accession>A0A5B9QVG5</accession>
<feature type="chain" id="PRO_5022932641" description="3-keto-alpha-glucoside-1,2-lyase/3-keto-2-hydroxy-glucal hydratase domain-containing protein" evidence="2">
    <location>
        <begin position="25"/>
        <end position="250"/>
    </location>
</feature>
<feature type="signal peptide" evidence="2">
    <location>
        <begin position="1"/>
        <end position="24"/>
    </location>
</feature>
<reference evidence="4 5" key="1">
    <citation type="submission" date="2019-08" db="EMBL/GenBank/DDBJ databases">
        <title>Deep-cultivation of Planctomycetes and their phenomic and genomic characterization uncovers novel biology.</title>
        <authorList>
            <person name="Wiegand S."/>
            <person name="Jogler M."/>
            <person name="Boedeker C."/>
            <person name="Pinto D."/>
            <person name="Vollmers J."/>
            <person name="Rivas-Marin E."/>
            <person name="Kohn T."/>
            <person name="Peeters S.H."/>
            <person name="Heuer A."/>
            <person name="Rast P."/>
            <person name="Oberbeckmann S."/>
            <person name="Bunk B."/>
            <person name="Jeske O."/>
            <person name="Meyerdierks A."/>
            <person name="Storesund J.E."/>
            <person name="Kallscheuer N."/>
            <person name="Luecker S."/>
            <person name="Lage O.M."/>
            <person name="Pohl T."/>
            <person name="Merkel B.J."/>
            <person name="Hornburger P."/>
            <person name="Mueller R.-W."/>
            <person name="Bruemmer F."/>
            <person name="Labrenz M."/>
            <person name="Spormann A.M."/>
            <person name="Op den Camp H."/>
            <person name="Overmann J."/>
            <person name="Amann R."/>
            <person name="Jetten M.S.M."/>
            <person name="Mascher T."/>
            <person name="Medema M.H."/>
            <person name="Devos D.P."/>
            <person name="Kaster A.-K."/>
            <person name="Ovreas L."/>
            <person name="Rohde M."/>
            <person name="Galperin M.Y."/>
            <person name="Jogler C."/>
        </authorList>
    </citation>
    <scope>NUCLEOTIDE SEQUENCE [LARGE SCALE GENOMIC DNA]</scope>
    <source>
        <strain evidence="4 5">UC8</strain>
    </source>
</reference>
<dbReference type="RefSeq" id="WP_068141383.1">
    <property type="nucleotide sequence ID" value="NZ_CP042914.1"/>
</dbReference>
<evidence type="ECO:0000256" key="2">
    <source>
        <dbReference type="SAM" id="SignalP"/>
    </source>
</evidence>
<gene>
    <name evidence="4" type="ORF">UC8_39700</name>
</gene>
<dbReference type="EMBL" id="CP042914">
    <property type="protein sequence ID" value="QEG41942.1"/>
    <property type="molecule type" value="Genomic_DNA"/>
</dbReference>
<protein>
    <recommendedName>
        <fullName evidence="3">3-keto-alpha-glucoside-1,2-lyase/3-keto-2-hydroxy-glucal hydratase domain-containing protein</fullName>
    </recommendedName>
</protein>
<dbReference type="Proteomes" id="UP000325286">
    <property type="component" value="Chromosome"/>
</dbReference>
<keyword evidence="5" id="KW-1185">Reference proteome</keyword>
<dbReference type="Gene3D" id="2.60.120.560">
    <property type="entry name" value="Exo-inulinase, domain 1"/>
    <property type="match status" value="1"/>
</dbReference>
<feature type="domain" description="3-keto-alpha-glucoside-1,2-lyase/3-keto-2-hydroxy-glucal hydratase" evidence="3">
    <location>
        <begin position="58"/>
        <end position="227"/>
    </location>
</feature>
<dbReference type="AlphaFoldDB" id="A0A5B9QVG5"/>
<evidence type="ECO:0000256" key="1">
    <source>
        <dbReference type="SAM" id="MobiDB-lite"/>
    </source>
</evidence>
<name>A0A5B9QVG5_9BACT</name>
<evidence type="ECO:0000259" key="3">
    <source>
        <dbReference type="Pfam" id="PF06439"/>
    </source>
</evidence>
<proteinExistence type="predicted"/>
<dbReference type="Pfam" id="PF06439">
    <property type="entry name" value="3keto-disac_hyd"/>
    <property type="match status" value="1"/>
</dbReference>
<feature type="region of interest" description="Disordered" evidence="1">
    <location>
        <begin position="229"/>
        <end position="250"/>
    </location>
</feature>
<evidence type="ECO:0000313" key="4">
    <source>
        <dbReference type="EMBL" id="QEG41942.1"/>
    </source>
</evidence>